<accession>A0A285BWH7</accession>
<dbReference type="EMBL" id="LT907782">
    <property type="protein sequence ID" value="SNX59560.1"/>
    <property type="molecule type" value="Genomic_DNA"/>
</dbReference>
<name>A0A285BWH7_9PROT</name>
<organism evidence="1 2">
    <name type="scientific">Nitrosomonas ureae</name>
    <dbReference type="NCBI Taxonomy" id="44577"/>
    <lineage>
        <taxon>Bacteria</taxon>
        <taxon>Pseudomonadati</taxon>
        <taxon>Pseudomonadota</taxon>
        <taxon>Betaproteobacteria</taxon>
        <taxon>Nitrosomonadales</taxon>
        <taxon>Nitrosomonadaceae</taxon>
        <taxon>Nitrosomonas</taxon>
    </lineage>
</organism>
<proteinExistence type="predicted"/>
<dbReference type="AlphaFoldDB" id="A0A285BWH7"/>
<protein>
    <submittedName>
        <fullName evidence="1">Uncharacterized protein</fullName>
    </submittedName>
</protein>
<reference evidence="1 2" key="1">
    <citation type="submission" date="2017-08" db="EMBL/GenBank/DDBJ databases">
        <authorList>
            <person name="de Groot N.N."/>
        </authorList>
    </citation>
    <scope>NUCLEOTIDE SEQUENCE [LARGE SCALE GENOMIC DNA]</scope>
    <source>
        <strain evidence="1 2">Nm15</strain>
    </source>
</reference>
<sequence>MQWSLEIPQRSMITIPAVIRYPTIIATDTHLGYKQAPFSGKAEQSSLDTESTESLKSWGFYVINYLINHQTLHCLSQC</sequence>
<gene>
    <name evidence="1" type="ORF">SAMN06296273_1002</name>
</gene>
<evidence type="ECO:0000313" key="1">
    <source>
        <dbReference type="EMBL" id="SNX59560.1"/>
    </source>
</evidence>
<evidence type="ECO:0000313" key="2">
    <source>
        <dbReference type="Proteomes" id="UP000242498"/>
    </source>
</evidence>
<dbReference type="Proteomes" id="UP000242498">
    <property type="component" value="Chromosome I"/>
</dbReference>